<dbReference type="EMBL" id="QGKX02001347">
    <property type="protein sequence ID" value="KAF3525660.1"/>
    <property type="molecule type" value="Genomic_DNA"/>
</dbReference>
<dbReference type="AlphaFoldDB" id="A0A8S9Q130"/>
<reference evidence="2" key="1">
    <citation type="submission" date="2019-12" db="EMBL/GenBank/DDBJ databases">
        <title>Genome sequencing and annotation of Brassica cretica.</title>
        <authorList>
            <person name="Studholme D.J."/>
            <person name="Sarris P."/>
        </authorList>
    </citation>
    <scope>NUCLEOTIDE SEQUENCE</scope>
    <source>
        <strain evidence="2">PFS-109/04</strain>
        <tissue evidence="2">Leaf</tissue>
    </source>
</reference>
<organism evidence="2 3">
    <name type="scientific">Brassica cretica</name>
    <name type="common">Mustard</name>
    <dbReference type="NCBI Taxonomy" id="69181"/>
    <lineage>
        <taxon>Eukaryota</taxon>
        <taxon>Viridiplantae</taxon>
        <taxon>Streptophyta</taxon>
        <taxon>Embryophyta</taxon>
        <taxon>Tracheophyta</taxon>
        <taxon>Spermatophyta</taxon>
        <taxon>Magnoliopsida</taxon>
        <taxon>eudicotyledons</taxon>
        <taxon>Gunneridae</taxon>
        <taxon>Pentapetalae</taxon>
        <taxon>rosids</taxon>
        <taxon>malvids</taxon>
        <taxon>Brassicales</taxon>
        <taxon>Brassicaceae</taxon>
        <taxon>Brassiceae</taxon>
        <taxon>Brassica</taxon>
    </lineage>
</organism>
<protein>
    <submittedName>
        <fullName evidence="2">Uncharacterized protein</fullName>
    </submittedName>
</protein>
<evidence type="ECO:0000256" key="1">
    <source>
        <dbReference type="SAM" id="MobiDB-lite"/>
    </source>
</evidence>
<sequence length="123" mass="13784">MVNLQRQRKKTEEKHELEEEIGGSENVRIPNYLVKEFVSFVGELDSAVKSAGELARAVKSAGELVSVVGFDHRRIRNQSGELSDLELVEKEMCLGPMRFSPPDLTEIEGSLLSMDHQRGETGR</sequence>
<dbReference type="Proteomes" id="UP000712600">
    <property type="component" value="Unassembled WGS sequence"/>
</dbReference>
<name>A0A8S9Q130_BRACR</name>
<evidence type="ECO:0000313" key="3">
    <source>
        <dbReference type="Proteomes" id="UP000712600"/>
    </source>
</evidence>
<accession>A0A8S9Q130</accession>
<evidence type="ECO:0000313" key="2">
    <source>
        <dbReference type="EMBL" id="KAF3525660.1"/>
    </source>
</evidence>
<gene>
    <name evidence="2" type="ORF">F2Q69_00047315</name>
</gene>
<feature type="region of interest" description="Disordered" evidence="1">
    <location>
        <begin position="1"/>
        <end position="22"/>
    </location>
</feature>
<proteinExistence type="predicted"/>
<comment type="caution">
    <text evidence="2">The sequence shown here is derived from an EMBL/GenBank/DDBJ whole genome shotgun (WGS) entry which is preliminary data.</text>
</comment>